<dbReference type="InterPro" id="IPR035680">
    <property type="entry name" value="Clx_II_MBL"/>
</dbReference>
<dbReference type="HAMAP" id="MF_01374">
    <property type="entry name" value="Glyoxalase_2"/>
    <property type="match status" value="1"/>
</dbReference>
<gene>
    <name evidence="7 9" type="primary">gloB</name>
    <name evidence="9" type="ORF">GPA25_09910</name>
</gene>
<accession>A0ABX1QC64</accession>
<dbReference type="InterPro" id="IPR032282">
    <property type="entry name" value="HAGH_C"/>
</dbReference>
<comment type="function">
    <text evidence="7">Thiolesterase that catalyzes the hydrolysis of S-D-lactoyl-glutathione to form glutathione and D-lactic acid.</text>
</comment>
<comment type="catalytic activity">
    <reaction evidence="1 7">
        <text>an S-(2-hydroxyacyl)glutathione + H2O = a 2-hydroxy carboxylate + glutathione + H(+)</text>
        <dbReference type="Rhea" id="RHEA:21864"/>
        <dbReference type="ChEBI" id="CHEBI:15377"/>
        <dbReference type="ChEBI" id="CHEBI:15378"/>
        <dbReference type="ChEBI" id="CHEBI:57925"/>
        <dbReference type="ChEBI" id="CHEBI:58896"/>
        <dbReference type="ChEBI" id="CHEBI:71261"/>
        <dbReference type="EC" id="3.1.2.6"/>
    </reaction>
</comment>
<protein>
    <recommendedName>
        <fullName evidence="7">Hydroxyacylglutathione hydrolase</fullName>
        <ecNumber evidence="7">3.1.2.6</ecNumber>
    </recommendedName>
    <alternativeName>
        <fullName evidence="7">Glyoxalase II</fullName>
        <shortName evidence="7">Glx II</shortName>
    </alternativeName>
</protein>
<feature type="binding site" evidence="7">
    <location>
        <position position="137"/>
    </location>
    <ligand>
        <name>Zn(2+)</name>
        <dbReference type="ChEBI" id="CHEBI:29105"/>
        <label>1</label>
    </ligand>
</feature>
<dbReference type="SUPFAM" id="SSF56281">
    <property type="entry name" value="Metallo-hydrolase/oxidoreductase"/>
    <property type="match status" value="1"/>
</dbReference>
<dbReference type="RefSeq" id="WP_169260214.1">
    <property type="nucleotide sequence ID" value="NZ_WTVQ01000013.1"/>
</dbReference>
<feature type="domain" description="Metallo-beta-lactamase" evidence="8">
    <location>
        <begin position="21"/>
        <end position="175"/>
    </location>
</feature>
<feature type="binding site" evidence="7">
    <location>
        <position position="62"/>
    </location>
    <ligand>
        <name>Zn(2+)</name>
        <dbReference type="ChEBI" id="CHEBI:29105"/>
        <label>1</label>
    </ligand>
</feature>
<dbReference type="PIRSF" id="PIRSF005457">
    <property type="entry name" value="Glx"/>
    <property type="match status" value="1"/>
</dbReference>
<keyword evidence="5 7" id="KW-0378">Hydrolase</keyword>
<comment type="caution">
    <text evidence="9">The sequence shown here is derived from an EMBL/GenBank/DDBJ whole genome shotgun (WGS) entry which is preliminary data.</text>
</comment>
<evidence type="ECO:0000313" key="9">
    <source>
        <dbReference type="EMBL" id="NMG75072.1"/>
    </source>
</evidence>
<dbReference type="InterPro" id="IPR036866">
    <property type="entry name" value="RibonucZ/Hydroxyglut_hydro"/>
</dbReference>
<comment type="pathway">
    <text evidence="2 7">Secondary metabolite metabolism; methylglyoxal degradation; (R)-lactate from methylglyoxal: step 2/2.</text>
</comment>
<reference evidence="9 10" key="1">
    <citation type="submission" date="2019-12" db="EMBL/GenBank/DDBJ databases">
        <title>Comparative genomics gives insights into the taxonomy of the Azoarcus-Aromatoleum group and reveals separate origins of nif in the plant-associated Azoarcus and non-plant-associated Aromatoleum sub-groups.</title>
        <authorList>
            <person name="Lafos M."/>
            <person name="Maluk M."/>
            <person name="Batista M."/>
            <person name="Junghare M."/>
            <person name="Carmona M."/>
            <person name="Faoro H."/>
            <person name="Cruz L.M."/>
            <person name="Battistoni F."/>
            <person name="De Souza E."/>
            <person name="Pedrosa F."/>
            <person name="Chen W.-M."/>
            <person name="Poole P.S."/>
            <person name="Dixon R.A."/>
            <person name="James E.K."/>
        </authorList>
    </citation>
    <scope>NUCLEOTIDE SEQUENCE [LARGE SCALE GENOMIC DNA]</scope>
    <source>
        <strain evidence="9 10">22Lin</strain>
    </source>
</reference>
<evidence type="ECO:0000313" key="10">
    <source>
        <dbReference type="Proteomes" id="UP000648984"/>
    </source>
</evidence>
<dbReference type="Proteomes" id="UP000648984">
    <property type="component" value="Unassembled WGS sequence"/>
</dbReference>
<evidence type="ECO:0000256" key="6">
    <source>
        <dbReference type="ARBA" id="ARBA00022833"/>
    </source>
</evidence>
<evidence type="ECO:0000256" key="2">
    <source>
        <dbReference type="ARBA" id="ARBA00004963"/>
    </source>
</evidence>
<proteinExistence type="inferred from homology"/>
<name>A0ABX1QC64_9RHOO</name>
<feature type="binding site" evidence="7">
    <location>
        <position position="64"/>
    </location>
    <ligand>
        <name>Zn(2+)</name>
        <dbReference type="ChEBI" id="CHEBI:29105"/>
        <label>1</label>
    </ligand>
</feature>
<dbReference type="Pfam" id="PF16123">
    <property type="entry name" value="HAGH_C"/>
    <property type="match status" value="1"/>
</dbReference>
<dbReference type="InterPro" id="IPR050110">
    <property type="entry name" value="Glyoxalase_II_hydrolase"/>
</dbReference>
<evidence type="ECO:0000256" key="5">
    <source>
        <dbReference type="ARBA" id="ARBA00022801"/>
    </source>
</evidence>
<evidence type="ECO:0000256" key="1">
    <source>
        <dbReference type="ARBA" id="ARBA00001623"/>
    </source>
</evidence>
<evidence type="ECO:0000256" key="3">
    <source>
        <dbReference type="ARBA" id="ARBA00006759"/>
    </source>
</evidence>
<feature type="binding site" evidence="7">
    <location>
        <position position="120"/>
    </location>
    <ligand>
        <name>Zn(2+)</name>
        <dbReference type="ChEBI" id="CHEBI:29105"/>
        <label>1</label>
    </ligand>
</feature>
<feature type="binding site" evidence="7">
    <location>
        <position position="137"/>
    </location>
    <ligand>
        <name>Zn(2+)</name>
        <dbReference type="ChEBI" id="CHEBI:29105"/>
        <label>2</label>
    </ligand>
</feature>
<evidence type="ECO:0000256" key="7">
    <source>
        <dbReference type="HAMAP-Rule" id="MF_01374"/>
    </source>
</evidence>
<evidence type="ECO:0000256" key="4">
    <source>
        <dbReference type="ARBA" id="ARBA00022723"/>
    </source>
</evidence>
<dbReference type="CDD" id="cd07723">
    <property type="entry name" value="hydroxyacylglutathione_hydrolase_MBL-fold"/>
    <property type="match status" value="1"/>
</dbReference>
<dbReference type="GO" id="GO:0004416">
    <property type="term" value="F:hydroxyacylglutathione hydrolase activity"/>
    <property type="evidence" value="ECO:0007669"/>
    <property type="project" value="UniProtKB-EC"/>
</dbReference>
<dbReference type="InterPro" id="IPR001279">
    <property type="entry name" value="Metallo-B-lactamas"/>
</dbReference>
<dbReference type="Pfam" id="PF00753">
    <property type="entry name" value="Lactamase_B"/>
    <property type="match status" value="1"/>
</dbReference>
<dbReference type="PANTHER" id="PTHR43705">
    <property type="entry name" value="HYDROXYACYLGLUTATHIONE HYDROLASE"/>
    <property type="match status" value="1"/>
</dbReference>
<comment type="similarity">
    <text evidence="3 7">Belongs to the metallo-beta-lactamase superfamily. Glyoxalase II family.</text>
</comment>
<dbReference type="PANTHER" id="PTHR43705:SF1">
    <property type="entry name" value="HYDROXYACYLGLUTATHIONE HYDROLASE GLOB"/>
    <property type="match status" value="1"/>
</dbReference>
<dbReference type="EMBL" id="WTVQ01000013">
    <property type="protein sequence ID" value="NMG75072.1"/>
    <property type="molecule type" value="Genomic_DNA"/>
</dbReference>
<comment type="cofactor">
    <cofactor evidence="7">
        <name>Zn(2+)</name>
        <dbReference type="ChEBI" id="CHEBI:29105"/>
    </cofactor>
    <text evidence="7">Binds 2 Zn(2+) ions per subunit.</text>
</comment>
<keyword evidence="6 7" id="KW-0862">Zinc</keyword>
<dbReference type="InterPro" id="IPR017782">
    <property type="entry name" value="Hydroxyacylglutathione_Hdrlase"/>
</dbReference>
<keyword evidence="10" id="KW-1185">Reference proteome</keyword>
<organism evidence="9 10">
    <name type="scientific">Aromatoleum diolicum</name>
    <dbReference type="NCBI Taxonomy" id="75796"/>
    <lineage>
        <taxon>Bacteria</taxon>
        <taxon>Pseudomonadati</taxon>
        <taxon>Pseudomonadota</taxon>
        <taxon>Betaproteobacteria</taxon>
        <taxon>Rhodocyclales</taxon>
        <taxon>Rhodocyclaceae</taxon>
        <taxon>Aromatoleum</taxon>
    </lineage>
</organism>
<sequence>MNNQHSKIRSGDIIPLPAFRDNYIWLLRHGRFAAVVDPGDATVVETALQQQGLQLCAILVTHHHNDHIGGVAELAARHRPQVLGPAGEDIPAITRHVREGDEIVLDELDQRFTVLEIPGHTRTHVAYLAPGVLFPGDTLFSAGCGRLLGGTSGQMYASLQRMAQLPDDTGVYCAHEYTLANLAFSRAAEPMNAARDARQAECEALRREGRPTLPSSIGREKQINPFLRTDVAGLVDAVTAHSGSRPPGPRECFAALRAWKDVF</sequence>
<feature type="binding site" evidence="7">
    <location>
        <position position="66"/>
    </location>
    <ligand>
        <name>Zn(2+)</name>
        <dbReference type="ChEBI" id="CHEBI:29105"/>
        <label>2</label>
    </ligand>
</feature>
<feature type="binding site" evidence="7">
    <location>
        <position position="67"/>
    </location>
    <ligand>
        <name>Zn(2+)</name>
        <dbReference type="ChEBI" id="CHEBI:29105"/>
        <label>2</label>
    </ligand>
</feature>
<dbReference type="SMART" id="SM00849">
    <property type="entry name" value="Lactamase_B"/>
    <property type="match status" value="1"/>
</dbReference>
<feature type="binding site" evidence="7">
    <location>
        <position position="175"/>
    </location>
    <ligand>
        <name>Zn(2+)</name>
        <dbReference type="ChEBI" id="CHEBI:29105"/>
        <label>2</label>
    </ligand>
</feature>
<comment type="subunit">
    <text evidence="7">Monomer.</text>
</comment>
<evidence type="ECO:0000259" key="8">
    <source>
        <dbReference type="SMART" id="SM00849"/>
    </source>
</evidence>
<keyword evidence="4 7" id="KW-0479">Metal-binding</keyword>
<dbReference type="EC" id="3.1.2.6" evidence="7"/>
<dbReference type="Gene3D" id="3.60.15.10">
    <property type="entry name" value="Ribonuclease Z/Hydroxyacylglutathione hydrolase-like"/>
    <property type="match status" value="1"/>
</dbReference>
<dbReference type="NCBIfam" id="TIGR03413">
    <property type="entry name" value="GSH_gloB"/>
    <property type="match status" value="1"/>
</dbReference>